<dbReference type="AlphaFoldDB" id="A0A8H3XGP3"/>
<proteinExistence type="predicted"/>
<organism evidence="2 3">
    <name type="scientific">Gigaspora margarita</name>
    <dbReference type="NCBI Taxonomy" id="4874"/>
    <lineage>
        <taxon>Eukaryota</taxon>
        <taxon>Fungi</taxon>
        <taxon>Fungi incertae sedis</taxon>
        <taxon>Mucoromycota</taxon>
        <taxon>Glomeromycotina</taxon>
        <taxon>Glomeromycetes</taxon>
        <taxon>Diversisporales</taxon>
        <taxon>Gigasporaceae</taxon>
        <taxon>Gigaspora</taxon>
    </lineage>
</organism>
<dbReference type="Proteomes" id="UP000439903">
    <property type="component" value="Unassembled WGS sequence"/>
</dbReference>
<dbReference type="OrthoDB" id="2368917at2759"/>
<evidence type="ECO:0000256" key="1">
    <source>
        <dbReference type="SAM" id="MobiDB-lite"/>
    </source>
</evidence>
<keyword evidence="3" id="KW-1185">Reference proteome</keyword>
<comment type="caution">
    <text evidence="2">The sequence shown here is derived from an EMBL/GenBank/DDBJ whole genome shotgun (WGS) entry which is preliminary data.</text>
</comment>
<protein>
    <submittedName>
        <fullName evidence="2">Uncharacterized protein</fullName>
    </submittedName>
</protein>
<sequence>MKRLMCFQNVYFFTIIKDETDSDDAQNINDLLDKVSTTERCFAGVYVTNSCTDPFCTEVTKDNKVVKLYYTNDIDVVKIFKHCYEEEKTKDLMEFLKSKGATGLTTTSRRSDEEYENLGFEKDNSEGSNPEVARDFMGLMEEFSNSDFIKNKYGEDVFEFNLFTKPEN</sequence>
<reference evidence="2 3" key="1">
    <citation type="journal article" date="2019" name="Environ. Microbiol.">
        <title>At the nexus of three kingdoms: the genome of the mycorrhizal fungus Gigaspora margarita provides insights into plant, endobacterial and fungal interactions.</title>
        <authorList>
            <person name="Venice F."/>
            <person name="Ghignone S."/>
            <person name="Salvioli di Fossalunga A."/>
            <person name="Amselem J."/>
            <person name="Novero M."/>
            <person name="Xianan X."/>
            <person name="Sedzielewska Toro K."/>
            <person name="Morin E."/>
            <person name="Lipzen A."/>
            <person name="Grigoriev I.V."/>
            <person name="Henrissat B."/>
            <person name="Martin F.M."/>
            <person name="Bonfante P."/>
        </authorList>
    </citation>
    <scope>NUCLEOTIDE SEQUENCE [LARGE SCALE GENOMIC DNA]</scope>
    <source>
        <strain evidence="2 3">BEG34</strain>
    </source>
</reference>
<evidence type="ECO:0000313" key="3">
    <source>
        <dbReference type="Proteomes" id="UP000439903"/>
    </source>
</evidence>
<name>A0A8H3XGP3_GIGMA</name>
<evidence type="ECO:0000313" key="2">
    <source>
        <dbReference type="EMBL" id="KAF0464619.1"/>
    </source>
</evidence>
<gene>
    <name evidence="2" type="ORF">F8M41_026472</name>
</gene>
<dbReference type="EMBL" id="WTPW01000990">
    <property type="protein sequence ID" value="KAF0464619.1"/>
    <property type="molecule type" value="Genomic_DNA"/>
</dbReference>
<feature type="region of interest" description="Disordered" evidence="1">
    <location>
        <begin position="106"/>
        <end position="131"/>
    </location>
</feature>
<accession>A0A8H3XGP3</accession>